<evidence type="ECO:0000313" key="6">
    <source>
        <dbReference type="EMBL" id="QQM61540.1"/>
    </source>
</evidence>
<dbReference type="GO" id="GO:0016746">
    <property type="term" value="F:acyltransferase activity"/>
    <property type="evidence" value="ECO:0007669"/>
    <property type="project" value="UniProtKB-KW"/>
</dbReference>
<feature type="transmembrane region" description="Helical" evidence="1">
    <location>
        <begin position="6"/>
        <end position="25"/>
    </location>
</feature>
<evidence type="ECO:0000313" key="3">
    <source>
        <dbReference type="EMBL" id="KZU95672.1"/>
    </source>
</evidence>
<evidence type="ECO:0000313" key="8">
    <source>
        <dbReference type="Proteomes" id="UP000076882"/>
    </source>
</evidence>
<dbReference type="AlphaFoldDB" id="A0A0G9FG80"/>
<evidence type="ECO:0000313" key="9">
    <source>
        <dbReference type="Proteomes" id="UP000076989"/>
    </source>
</evidence>
<evidence type="ECO:0000313" key="7">
    <source>
        <dbReference type="Proteomes" id="UP000076872"/>
    </source>
</evidence>
<dbReference type="RefSeq" id="WP_003642226.1">
    <property type="nucleotide sequence ID" value="NZ_AP018405.1"/>
</dbReference>
<accession>A0A0G9FG80</accession>
<keyword evidence="3" id="KW-0808">Transferase</keyword>
<dbReference type="KEGG" id="lpb:SH83_12400"/>
<dbReference type="Proteomes" id="UP000076872">
    <property type="component" value="Unassembled WGS sequence"/>
</dbReference>
<organism evidence="3 8">
    <name type="scientific">Lactiplantibacillus plantarum</name>
    <name type="common">Lactobacillus plantarum</name>
    <dbReference type="NCBI Taxonomy" id="1590"/>
    <lineage>
        <taxon>Bacteria</taxon>
        <taxon>Bacillati</taxon>
        <taxon>Bacillota</taxon>
        <taxon>Bacilli</taxon>
        <taxon>Lactobacillales</taxon>
        <taxon>Lactobacillaceae</taxon>
        <taxon>Lactiplantibacillus</taxon>
    </lineage>
</organism>
<proteinExistence type="predicted"/>
<reference evidence="7 8" key="1">
    <citation type="submission" date="2016-03" db="EMBL/GenBank/DDBJ databases">
        <title>Comparative genomics of 54 Lactobacillus plantarum strains reveals genomic uncoupling from niche constraints.</title>
        <authorList>
            <person name="Martino M.E."/>
        </authorList>
    </citation>
    <scope>NUCLEOTIDE SEQUENCE [LARGE SCALE GENOMIC DNA]</scope>
    <source>
        <strain evidence="3 8">19.1</strain>
        <strain evidence="4 7">NAB2</strain>
        <strain evidence="2 9">Nizo2260</strain>
    </source>
</reference>
<evidence type="ECO:0000313" key="10">
    <source>
        <dbReference type="Proteomes" id="UP000094892"/>
    </source>
</evidence>
<dbReference type="EMBL" id="CP066817">
    <property type="protein sequence ID" value="QQM61540.1"/>
    <property type="molecule type" value="Genomic_DNA"/>
</dbReference>
<evidence type="ECO:0000313" key="2">
    <source>
        <dbReference type="EMBL" id="KZU03711.1"/>
    </source>
</evidence>
<evidence type="ECO:0000313" key="4">
    <source>
        <dbReference type="EMBL" id="KZV06237.1"/>
    </source>
</evidence>
<gene>
    <name evidence="6" type="ORF">JH395_03000</name>
    <name evidence="3" type="ORF">Lp19_1261</name>
    <name evidence="5" type="ORF">LPJSA22_02680</name>
    <name evidence="4" type="ORF">NAB2_0105</name>
    <name evidence="2" type="ORF">Nizo2260_1951</name>
</gene>
<keyword evidence="1" id="KW-0472">Membrane</keyword>
<dbReference type="OMA" id="NDDWFAD"/>
<reference evidence="6 11" key="3">
    <citation type="submission" date="2020-12" db="EMBL/GenBank/DDBJ databases">
        <title>Whole genome sequencing of Lactobacillus plantarum PC518.</title>
        <authorList>
            <person name="Guo Q."/>
        </authorList>
    </citation>
    <scope>NUCLEOTIDE SEQUENCE [LARGE SCALE GENOMIC DNA]</scope>
    <source>
        <strain evidence="6 11">PC518</strain>
    </source>
</reference>
<dbReference type="Proteomes" id="UP000076989">
    <property type="component" value="Unassembled WGS sequence"/>
</dbReference>
<dbReference type="Proteomes" id="UP000595466">
    <property type="component" value="Chromosome"/>
</dbReference>
<dbReference type="EMBL" id="LUWI01000022">
    <property type="protein sequence ID" value="KZU03711.1"/>
    <property type="molecule type" value="Genomic_DNA"/>
</dbReference>
<dbReference type="PATRIC" id="fig|1590.142.peg.2659"/>
<dbReference type="EMBL" id="LUXO01000004">
    <property type="protein sequence ID" value="KZV06237.1"/>
    <property type="molecule type" value="Genomic_DNA"/>
</dbReference>
<evidence type="ECO:0000313" key="5">
    <source>
        <dbReference type="EMBL" id="ODO62662.1"/>
    </source>
</evidence>
<keyword evidence="1" id="KW-0812">Transmembrane</keyword>
<keyword evidence="1" id="KW-1133">Transmembrane helix</keyword>
<keyword evidence="3" id="KW-0012">Acyltransferase</keyword>
<evidence type="ECO:0000256" key="1">
    <source>
        <dbReference type="SAM" id="Phobius"/>
    </source>
</evidence>
<sequence length="233" mass="25483">MKHQKLIYWLVGIFAVVFIGGALIIPTPTIKQQVVSIGNAITGNTKTKGATHAVSDSALGEKYQLSTSEIHVLRKLKVTGIGDSIMVRTTSDLKQIFDHFNVNAKVGRQVSEAPAVISQLKADNAIQKNVLINLGTNGPTSAAEIDGIIDQIGSNHQIYWVNTRVPGKDWQDPNNQLIAAAAKKYNNVHLIDWLYVAQDNDNWFVKDNLHPNSLGEREYTATVGQTMAKTATP</sequence>
<dbReference type="Gene3D" id="3.40.50.1110">
    <property type="entry name" value="SGNH hydrolase"/>
    <property type="match status" value="1"/>
</dbReference>
<protein>
    <submittedName>
        <fullName evidence="3">Acyltransferase</fullName>
    </submittedName>
    <submittedName>
        <fullName evidence="6">Esterase</fullName>
    </submittedName>
    <submittedName>
        <fullName evidence="5">Putative peptidoglycan O-acetyltransferase YrhL</fullName>
    </submittedName>
</protein>
<dbReference type="GeneID" id="77216130"/>
<dbReference type="EMBL" id="LUXM01000025">
    <property type="protein sequence ID" value="KZU95672.1"/>
    <property type="molecule type" value="Genomic_DNA"/>
</dbReference>
<dbReference type="SUPFAM" id="SSF52266">
    <property type="entry name" value="SGNH hydrolase"/>
    <property type="match status" value="1"/>
</dbReference>
<dbReference type="Proteomes" id="UP000094892">
    <property type="component" value="Unassembled WGS sequence"/>
</dbReference>
<dbReference type="CDD" id="cd01840">
    <property type="entry name" value="SGNH_hydrolase_yrhL_like"/>
    <property type="match status" value="1"/>
</dbReference>
<evidence type="ECO:0000313" key="11">
    <source>
        <dbReference type="Proteomes" id="UP000595466"/>
    </source>
</evidence>
<dbReference type="EMBL" id="MCOL01000001">
    <property type="protein sequence ID" value="ODO62662.1"/>
    <property type="molecule type" value="Genomic_DNA"/>
</dbReference>
<dbReference type="InterPro" id="IPR036514">
    <property type="entry name" value="SGNH_hydro_sf"/>
</dbReference>
<dbReference type="SMR" id="A0A0G9FG80"/>
<dbReference type="Proteomes" id="UP000076882">
    <property type="component" value="Unassembled WGS sequence"/>
</dbReference>
<name>A0A0G9FG80_LACPN</name>
<reference evidence="5 10" key="2">
    <citation type="submission" date="2016-08" db="EMBL/GenBank/DDBJ databases">
        <title>Genome sequencing of Lactobacillus plantarum JSA22, isolated from fermented soybean paste.</title>
        <authorList>
            <person name="Choi H.S."/>
        </authorList>
    </citation>
    <scope>NUCLEOTIDE SEQUENCE [LARGE SCALE GENOMIC DNA]</scope>
    <source>
        <strain evidence="5 10">JSA22</strain>
    </source>
</reference>